<keyword evidence="5" id="KW-1185">Reference proteome</keyword>
<evidence type="ECO:0000256" key="2">
    <source>
        <dbReference type="SAM" id="MobiDB-lite"/>
    </source>
</evidence>
<feature type="compositionally biased region" description="Low complexity" evidence="2">
    <location>
        <begin position="505"/>
        <end position="528"/>
    </location>
</feature>
<feature type="coiled-coil region" evidence="1">
    <location>
        <begin position="233"/>
        <end position="260"/>
    </location>
</feature>
<feature type="region of interest" description="Disordered" evidence="2">
    <location>
        <begin position="430"/>
        <end position="479"/>
    </location>
</feature>
<dbReference type="OrthoDB" id="10034447at2759"/>
<dbReference type="PROSITE" id="PS50200">
    <property type="entry name" value="RA"/>
    <property type="match status" value="1"/>
</dbReference>
<feature type="region of interest" description="Disordered" evidence="2">
    <location>
        <begin position="505"/>
        <end position="548"/>
    </location>
</feature>
<reference evidence="4" key="1">
    <citation type="submission" date="2022-03" db="EMBL/GenBank/DDBJ databases">
        <authorList>
            <person name="Martin C."/>
        </authorList>
    </citation>
    <scope>NUCLEOTIDE SEQUENCE</scope>
</reference>
<dbReference type="CDD" id="cd16123">
    <property type="entry name" value="RA_RASSF7_like"/>
    <property type="match status" value="1"/>
</dbReference>
<dbReference type="InterPro" id="IPR029071">
    <property type="entry name" value="Ubiquitin-like_domsf"/>
</dbReference>
<feature type="compositionally biased region" description="Basic residues" evidence="2">
    <location>
        <begin position="116"/>
        <end position="128"/>
    </location>
</feature>
<name>A0A8S4NXC8_OWEFU</name>
<dbReference type="Gene3D" id="3.10.20.90">
    <property type="entry name" value="Phosphatidylinositol 3-kinase Catalytic Subunit, Chain A, domain 1"/>
    <property type="match status" value="1"/>
</dbReference>
<dbReference type="GO" id="GO:0007165">
    <property type="term" value="P:signal transduction"/>
    <property type="evidence" value="ECO:0007669"/>
    <property type="project" value="InterPro"/>
</dbReference>
<dbReference type="Proteomes" id="UP000749559">
    <property type="component" value="Unassembled WGS sequence"/>
</dbReference>
<gene>
    <name evidence="4" type="ORF">OFUS_LOCUS12346</name>
</gene>
<dbReference type="InterPro" id="IPR033593">
    <property type="entry name" value="N-RASSF"/>
</dbReference>
<protein>
    <recommendedName>
        <fullName evidence="3">Ras-associating domain-containing protein</fullName>
    </recommendedName>
</protein>
<evidence type="ECO:0000259" key="3">
    <source>
        <dbReference type="PROSITE" id="PS50200"/>
    </source>
</evidence>
<evidence type="ECO:0000256" key="1">
    <source>
        <dbReference type="SAM" id="Coils"/>
    </source>
</evidence>
<sequence>MEKAMEKSVPDITELPVWVGCTVKWVTGLTKRTTCDDIIYALLHNEGNPDEEKNTANYTIYERWGGVEKPLKGRTKILKLWRSWGSELETVEFYLRKNQDYVDSSEIFRSRRYRKAHHKLRQQRRNNRKTSESSASSDKDKQAETTVKAKTLEGLVKLVLSQEKTLREQCERIEHTDKCIDDYETKIHAHRVVENGHNYVQDAYLHEKGHNTSSSDEMDANDLEKYLNLLQHLVQVETKLAEENKKIDQLSNQILEFSQISDITSALDTTTVKYPRFSTPMGNNNQINTHQIKLRGLTETSQKYLDMSLVDTEAETEELSQTFRVEQLKLKYKMKREAPSPVVNDTVDVSQLYVTACEEPTEDIDNASMWVNANNSNALEQVQSALDESIFHHDSQCKQNAQLETDITTIDDQLKLKRLELSTLEDALVLSEEREREQPPKLKPKHNASKDTGFPYEDNQKPPRPPRIDMKKVGDSTENKLSVEEQCKLLILGDCVNMTHIGGSTSPGSSISDEGYGNSNSFDSSSNDEQSPLPREDTNPTKSILSKPKYKGDYIDHIDQDIHEVRDDSAMDVAFKPTANSTTCHENIKDDISQQFTIQGSPNSSKTLTITDTYIQQYIRAKSSSSGALHNSRKRRVTFGGVTYDTLGDDSDSNSDTGLSSLHSEDVSPAPMNTVLETLV</sequence>
<evidence type="ECO:0000313" key="5">
    <source>
        <dbReference type="Proteomes" id="UP000749559"/>
    </source>
</evidence>
<dbReference type="InterPro" id="IPR000159">
    <property type="entry name" value="RA_dom"/>
</dbReference>
<feature type="compositionally biased region" description="Basic and acidic residues" evidence="2">
    <location>
        <begin position="458"/>
        <end position="479"/>
    </location>
</feature>
<feature type="region of interest" description="Disordered" evidence="2">
    <location>
        <begin position="116"/>
        <end position="146"/>
    </location>
</feature>
<keyword evidence="1" id="KW-0175">Coiled coil</keyword>
<evidence type="ECO:0000313" key="4">
    <source>
        <dbReference type="EMBL" id="CAH1786449.1"/>
    </source>
</evidence>
<proteinExistence type="predicted"/>
<feature type="domain" description="Ras-associating" evidence="3">
    <location>
        <begin position="29"/>
        <end position="100"/>
    </location>
</feature>
<accession>A0A8S4NXC8</accession>
<dbReference type="PANTHER" id="PTHR15286">
    <property type="entry name" value="RAS-ASSOCIATING DOMAIN CONTAINING PROTEIN"/>
    <property type="match status" value="1"/>
</dbReference>
<feature type="compositionally biased region" description="Basic and acidic residues" evidence="2">
    <location>
        <begin position="431"/>
        <end position="440"/>
    </location>
</feature>
<feature type="region of interest" description="Disordered" evidence="2">
    <location>
        <begin position="645"/>
        <end position="680"/>
    </location>
</feature>
<organism evidence="4 5">
    <name type="scientific">Owenia fusiformis</name>
    <name type="common">Polychaete worm</name>
    <dbReference type="NCBI Taxonomy" id="6347"/>
    <lineage>
        <taxon>Eukaryota</taxon>
        <taxon>Metazoa</taxon>
        <taxon>Spiralia</taxon>
        <taxon>Lophotrochozoa</taxon>
        <taxon>Annelida</taxon>
        <taxon>Polychaeta</taxon>
        <taxon>Sedentaria</taxon>
        <taxon>Canalipalpata</taxon>
        <taxon>Sabellida</taxon>
        <taxon>Oweniida</taxon>
        <taxon>Oweniidae</taxon>
        <taxon>Owenia</taxon>
    </lineage>
</organism>
<dbReference type="EMBL" id="CAIIXF020000006">
    <property type="protein sequence ID" value="CAH1786449.1"/>
    <property type="molecule type" value="Genomic_DNA"/>
</dbReference>
<dbReference type="PANTHER" id="PTHR15286:SF1">
    <property type="entry name" value="FI07216P"/>
    <property type="match status" value="1"/>
</dbReference>
<comment type="caution">
    <text evidence="4">The sequence shown here is derived from an EMBL/GenBank/DDBJ whole genome shotgun (WGS) entry which is preliminary data.</text>
</comment>
<dbReference type="AlphaFoldDB" id="A0A8S4NXC8"/>
<dbReference type="SUPFAM" id="SSF54236">
    <property type="entry name" value="Ubiquitin-like"/>
    <property type="match status" value="1"/>
</dbReference>